<feature type="non-terminal residue" evidence="1">
    <location>
        <position position="83"/>
    </location>
</feature>
<dbReference type="AlphaFoldDB" id="A0A6H5H4D6"/>
<gene>
    <name evidence="1" type="ORF">NTEN_LOCUS17071</name>
</gene>
<protein>
    <submittedName>
        <fullName evidence="1">Uncharacterized protein</fullName>
    </submittedName>
</protein>
<keyword evidence="2" id="KW-1185">Reference proteome</keyword>
<sequence length="83" mass="9308">MGRKVDRRGAEMVDKVEKRVDKVAVEEGWQWRKGGSVDKVGYRGRVKNSAQVVGEPPRHVFLTVEPHGRSVLSICSPYQSDVS</sequence>
<evidence type="ECO:0000313" key="2">
    <source>
        <dbReference type="Proteomes" id="UP000479000"/>
    </source>
</evidence>
<accession>A0A6H5H4D6</accession>
<organism evidence="1 2">
    <name type="scientific">Nesidiocoris tenuis</name>
    <dbReference type="NCBI Taxonomy" id="355587"/>
    <lineage>
        <taxon>Eukaryota</taxon>
        <taxon>Metazoa</taxon>
        <taxon>Ecdysozoa</taxon>
        <taxon>Arthropoda</taxon>
        <taxon>Hexapoda</taxon>
        <taxon>Insecta</taxon>
        <taxon>Pterygota</taxon>
        <taxon>Neoptera</taxon>
        <taxon>Paraneoptera</taxon>
        <taxon>Hemiptera</taxon>
        <taxon>Heteroptera</taxon>
        <taxon>Panheteroptera</taxon>
        <taxon>Cimicomorpha</taxon>
        <taxon>Miridae</taxon>
        <taxon>Dicyphina</taxon>
        <taxon>Nesidiocoris</taxon>
    </lineage>
</organism>
<proteinExistence type="predicted"/>
<name>A0A6H5H4D6_9HEMI</name>
<evidence type="ECO:0000313" key="1">
    <source>
        <dbReference type="EMBL" id="CAB0012317.1"/>
    </source>
</evidence>
<dbReference type="Proteomes" id="UP000479000">
    <property type="component" value="Unassembled WGS sequence"/>
</dbReference>
<reference evidence="1 2" key="1">
    <citation type="submission" date="2020-02" db="EMBL/GenBank/DDBJ databases">
        <authorList>
            <person name="Ferguson B K."/>
        </authorList>
    </citation>
    <scope>NUCLEOTIDE SEQUENCE [LARGE SCALE GENOMIC DNA]</scope>
</reference>
<dbReference type="EMBL" id="CADCXU010025253">
    <property type="protein sequence ID" value="CAB0012317.1"/>
    <property type="molecule type" value="Genomic_DNA"/>
</dbReference>